<dbReference type="Pfam" id="PF02566">
    <property type="entry name" value="OsmC"/>
    <property type="match status" value="1"/>
</dbReference>
<dbReference type="PANTHER" id="PTHR39624">
    <property type="entry name" value="PROTEIN INVOLVED IN RIMO-MEDIATED BETA-METHYLTHIOLATION OF RIBOSOMAL PROTEIN S12 YCAO"/>
    <property type="match status" value="1"/>
</dbReference>
<dbReference type="InterPro" id="IPR015946">
    <property type="entry name" value="KH_dom-like_a/b"/>
</dbReference>
<evidence type="ECO:0000313" key="1">
    <source>
        <dbReference type="EMBL" id="MFC3533641.1"/>
    </source>
</evidence>
<proteinExistence type="predicted"/>
<dbReference type="SUPFAM" id="SSF82784">
    <property type="entry name" value="OsmC-like"/>
    <property type="match status" value="1"/>
</dbReference>
<name>A0ABV7RMD6_9NEIS</name>
<dbReference type="EC" id="1.11.1.-" evidence="1"/>
<organism evidence="1 2">
    <name type="scientific">Vogesella facilis</name>
    <dbReference type="NCBI Taxonomy" id="1655232"/>
    <lineage>
        <taxon>Bacteria</taxon>
        <taxon>Pseudomonadati</taxon>
        <taxon>Pseudomonadota</taxon>
        <taxon>Betaproteobacteria</taxon>
        <taxon>Neisseriales</taxon>
        <taxon>Chromobacteriaceae</taxon>
        <taxon>Vogesella</taxon>
    </lineage>
</organism>
<keyword evidence="1" id="KW-0575">Peroxidase</keyword>
<keyword evidence="2" id="KW-1185">Reference proteome</keyword>
<sequence>MTATVKATLQETPYIVSFADDLGHSWTADEPLEAGGGNTAPTPERLILASLGACTAITLKMVAARRQLPLTGVQVELQLNPDGKPETGNDIVRRIALQGDLNEEQQAQLLKVANSCPMHKLLSGEIRIQTELNNGRG</sequence>
<protein>
    <submittedName>
        <fullName evidence="1">OsmC family protein</fullName>
        <ecNumber evidence="1">1.11.1.-</ecNumber>
    </submittedName>
</protein>
<comment type="caution">
    <text evidence="1">The sequence shown here is derived from an EMBL/GenBank/DDBJ whole genome shotgun (WGS) entry which is preliminary data.</text>
</comment>
<dbReference type="Gene3D" id="3.30.300.20">
    <property type="match status" value="1"/>
</dbReference>
<keyword evidence="1" id="KW-0560">Oxidoreductase</keyword>
<accession>A0ABV7RMD6</accession>
<dbReference type="GO" id="GO:0004601">
    <property type="term" value="F:peroxidase activity"/>
    <property type="evidence" value="ECO:0007669"/>
    <property type="project" value="UniProtKB-KW"/>
</dbReference>
<dbReference type="PANTHER" id="PTHR39624:SF2">
    <property type="entry name" value="OSMC-LIKE PROTEIN"/>
    <property type="match status" value="1"/>
</dbReference>
<reference evidence="2" key="1">
    <citation type="journal article" date="2019" name="Int. J. Syst. Evol. Microbiol.">
        <title>The Global Catalogue of Microorganisms (GCM) 10K type strain sequencing project: providing services to taxonomists for standard genome sequencing and annotation.</title>
        <authorList>
            <consortium name="The Broad Institute Genomics Platform"/>
            <consortium name="The Broad Institute Genome Sequencing Center for Infectious Disease"/>
            <person name="Wu L."/>
            <person name="Ma J."/>
        </authorList>
    </citation>
    <scope>NUCLEOTIDE SEQUENCE [LARGE SCALE GENOMIC DNA]</scope>
    <source>
        <strain evidence="2">KCTC 42742</strain>
    </source>
</reference>
<dbReference type="RefSeq" id="WP_386093561.1">
    <property type="nucleotide sequence ID" value="NZ_JBHRXN010000036.1"/>
</dbReference>
<dbReference type="EMBL" id="JBHRXN010000036">
    <property type="protein sequence ID" value="MFC3533641.1"/>
    <property type="molecule type" value="Genomic_DNA"/>
</dbReference>
<gene>
    <name evidence="1" type="ORF">ACFOLG_15785</name>
</gene>
<dbReference type="Proteomes" id="UP001595741">
    <property type="component" value="Unassembled WGS sequence"/>
</dbReference>
<evidence type="ECO:0000313" key="2">
    <source>
        <dbReference type="Proteomes" id="UP001595741"/>
    </source>
</evidence>
<dbReference type="InterPro" id="IPR036102">
    <property type="entry name" value="OsmC/Ohrsf"/>
</dbReference>
<dbReference type="InterPro" id="IPR003718">
    <property type="entry name" value="OsmC/Ohr_fam"/>
</dbReference>